<dbReference type="RefSeq" id="WP_281250679.1">
    <property type="nucleotide sequence ID" value="NZ_FUYJ01000008.1"/>
</dbReference>
<reference evidence="2" key="1">
    <citation type="submission" date="2017-02" db="EMBL/GenBank/DDBJ databases">
        <authorList>
            <person name="Varghese N."/>
            <person name="Submissions S."/>
        </authorList>
    </citation>
    <scope>NUCLEOTIDE SEQUENCE [LARGE SCALE GENOMIC DNA]</scope>
    <source>
        <strain evidence="2">DSM 23966</strain>
    </source>
</reference>
<name>A0A1T4YS46_9BACL</name>
<proteinExistence type="predicted"/>
<organism evidence="1 2">
    <name type="scientific">Sporosarcina newyorkensis</name>
    <dbReference type="NCBI Taxonomy" id="759851"/>
    <lineage>
        <taxon>Bacteria</taxon>
        <taxon>Bacillati</taxon>
        <taxon>Bacillota</taxon>
        <taxon>Bacilli</taxon>
        <taxon>Bacillales</taxon>
        <taxon>Caryophanaceae</taxon>
        <taxon>Sporosarcina</taxon>
    </lineage>
</organism>
<dbReference type="AlphaFoldDB" id="A0A1T4YS46"/>
<evidence type="ECO:0000313" key="1">
    <source>
        <dbReference type="EMBL" id="SKB04562.1"/>
    </source>
</evidence>
<dbReference type="EMBL" id="FUYJ01000008">
    <property type="protein sequence ID" value="SKB04562.1"/>
    <property type="molecule type" value="Genomic_DNA"/>
</dbReference>
<accession>A0A1T4YS46</accession>
<dbReference type="Proteomes" id="UP000190042">
    <property type="component" value="Unassembled WGS sequence"/>
</dbReference>
<gene>
    <name evidence="1" type="ORF">SAMN04244570_3452</name>
</gene>
<evidence type="ECO:0000313" key="2">
    <source>
        <dbReference type="Proteomes" id="UP000190042"/>
    </source>
</evidence>
<sequence>MWVITLFEQENVRIFEYAEKAEATNALKNFSKYALLSYTK</sequence>
<keyword evidence="2" id="KW-1185">Reference proteome</keyword>
<protein>
    <submittedName>
        <fullName evidence="1">Uncharacterized protein</fullName>
    </submittedName>
</protein>